<dbReference type="Proteomes" id="UP001168478">
    <property type="component" value="Unassembled WGS sequence"/>
</dbReference>
<sequence length="382" mass="42513">MKKIFHILKGFIIGSVTGIALVLAACLLFTDITPARFFDILVGEGLASVVVGCLLSFVALAIAFVLHIIVHEGGHLVGGLLTGYRFVSFRIFSLTLLRRDGRYIVRRFNIPGTGGQCIMLPPEGDAAKVPFVIYNAAGVAANILLTAAAVPYFFIHSADSGMFAFLLALFIVIAGLWTTIINGIPMKINGMCNDAGNIRLMLRDMQVRRHFVLQLRAHALCQNGMRPKDFPPEWFNIPDSGEEYGLINVVTDMFAVAREIDRADYSRAHTMLTAIRDRRPTLPDMYEKEIDCELAFTSLMLGYEDEARALLTPDLTAYIRRTVSYSSSKPRLLCAIALHLEHDSQKAATILRDTETQRDRYIMRGEAEADICAMRRMLDTTT</sequence>
<dbReference type="RefSeq" id="WP_289824350.1">
    <property type="nucleotide sequence ID" value="NZ_JAUEIE010000001.1"/>
</dbReference>
<dbReference type="Proteomes" id="UP001167831">
    <property type="component" value="Unassembled WGS sequence"/>
</dbReference>
<feature type="transmembrane region" description="Helical" evidence="1">
    <location>
        <begin position="41"/>
        <end position="70"/>
    </location>
</feature>
<name>A0AAW7JI05_9BACT</name>
<dbReference type="AlphaFoldDB" id="A0AAW7JI05"/>
<reference evidence="3" key="1">
    <citation type="submission" date="2023-06" db="EMBL/GenBank/DDBJ databases">
        <authorList>
            <person name="Zeman M."/>
            <person name="Kubasova T."/>
            <person name="Jahodarova E."/>
            <person name="Nykrynova M."/>
            <person name="Rychlik I."/>
        </authorList>
    </citation>
    <scope>NUCLEOTIDE SEQUENCE</scope>
    <source>
        <strain evidence="3">ET15</strain>
        <strain evidence="2">ET37</strain>
    </source>
</reference>
<feature type="transmembrane region" description="Helical" evidence="1">
    <location>
        <begin position="6"/>
        <end position="29"/>
    </location>
</feature>
<gene>
    <name evidence="2" type="ORF">QVN81_00455</name>
    <name evidence="3" type="ORF">QVN84_00450</name>
</gene>
<feature type="transmembrane region" description="Helical" evidence="1">
    <location>
        <begin position="161"/>
        <end position="181"/>
    </location>
</feature>
<dbReference type="PROSITE" id="PS51257">
    <property type="entry name" value="PROKAR_LIPOPROTEIN"/>
    <property type="match status" value="1"/>
</dbReference>
<reference evidence="3" key="2">
    <citation type="submission" date="2023-08" db="EMBL/GenBank/DDBJ databases">
        <title>Identification and characterization of horizontal gene transfer across gut microbiota members of farm animals based on homology search.</title>
        <authorList>
            <person name="Schwarzerova J."/>
            <person name="Nykrynova M."/>
            <person name="Jureckova K."/>
            <person name="Cejkova D."/>
            <person name="Rychlik I."/>
        </authorList>
    </citation>
    <scope>NUCLEOTIDE SEQUENCE</scope>
    <source>
        <strain evidence="3">ET15</strain>
        <strain evidence="2">ET37</strain>
    </source>
</reference>
<evidence type="ECO:0000313" key="4">
    <source>
        <dbReference type="Proteomes" id="UP001167831"/>
    </source>
</evidence>
<organism evidence="3 5">
    <name type="scientific">Leyella lascolaii</name>
    <dbReference type="NCBI Taxonomy" id="1776379"/>
    <lineage>
        <taxon>Bacteria</taxon>
        <taxon>Pseudomonadati</taxon>
        <taxon>Bacteroidota</taxon>
        <taxon>Bacteroidia</taxon>
        <taxon>Bacteroidales</taxon>
        <taxon>Prevotellaceae</taxon>
        <taxon>Leyella</taxon>
    </lineage>
</organism>
<proteinExistence type="predicted"/>
<keyword evidence="1" id="KW-0472">Membrane</keyword>
<comment type="caution">
    <text evidence="3">The sequence shown here is derived from an EMBL/GenBank/DDBJ whole genome shotgun (WGS) entry which is preliminary data.</text>
</comment>
<accession>A0AAW7JI05</accession>
<feature type="transmembrane region" description="Helical" evidence="1">
    <location>
        <begin position="131"/>
        <end position="155"/>
    </location>
</feature>
<evidence type="ECO:0000256" key="1">
    <source>
        <dbReference type="SAM" id="Phobius"/>
    </source>
</evidence>
<dbReference type="EMBL" id="JAUEIE010000001">
    <property type="protein sequence ID" value="MDN0021501.1"/>
    <property type="molecule type" value="Genomic_DNA"/>
</dbReference>
<keyword evidence="4" id="KW-1185">Reference proteome</keyword>
<feature type="transmembrane region" description="Helical" evidence="1">
    <location>
        <begin position="76"/>
        <end position="97"/>
    </location>
</feature>
<dbReference type="EMBL" id="JAUEIF010000001">
    <property type="protein sequence ID" value="MDN0023998.1"/>
    <property type="molecule type" value="Genomic_DNA"/>
</dbReference>
<protein>
    <recommendedName>
        <fullName evidence="6">M50 family metallopeptidase</fullName>
    </recommendedName>
</protein>
<evidence type="ECO:0000313" key="5">
    <source>
        <dbReference type="Proteomes" id="UP001168478"/>
    </source>
</evidence>
<evidence type="ECO:0000313" key="2">
    <source>
        <dbReference type="EMBL" id="MDN0021501.1"/>
    </source>
</evidence>
<evidence type="ECO:0008006" key="6">
    <source>
        <dbReference type="Google" id="ProtNLM"/>
    </source>
</evidence>
<keyword evidence="1" id="KW-0812">Transmembrane</keyword>
<evidence type="ECO:0000313" key="3">
    <source>
        <dbReference type="EMBL" id="MDN0023998.1"/>
    </source>
</evidence>
<keyword evidence="1" id="KW-1133">Transmembrane helix</keyword>